<dbReference type="PROSITE" id="PS51658">
    <property type="entry name" value="BFN"/>
    <property type="match status" value="1"/>
</dbReference>
<sequence length="186" mass="21349">MNKIQIFFKGITEIVGGSNMGLLVLTNQLEDKQIAIVCDKIMVHELNIRIGDNPIRHSLLPEVLCWLNSNIDSEHYEILFNSISDGQYKVVIINKITYEMVPIRASDAILLSKIANIDIYMEEKLFKRQSVPYESGKSKVALPLNALTLEMLEKALRKAIKDENYELASSIRDELNRRKNSEERKK</sequence>
<dbReference type="InterPro" id="IPR001943">
    <property type="entry name" value="UVR_dom"/>
</dbReference>
<feature type="domain" description="UVR" evidence="1">
    <location>
        <begin position="146"/>
        <end position="181"/>
    </location>
</feature>
<dbReference type="PROSITE" id="PS50151">
    <property type="entry name" value="UVR"/>
    <property type="match status" value="1"/>
</dbReference>
<accession>A0A379F108</accession>
<dbReference type="InterPro" id="IPR003729">
    <property type="entry name" value="Bi_nuclease_dom"/>
</dbReference>
<feature type="domain" description="BFN" evidence="2">
    <location>
        <begin position="3"/>
        <end position="133"/>
    </location>
</feature>
<dbReference type="Pfam" id="PF02151">
    <property type="entry name" value="UVR"/>
    <property type="match status" value="1"/>
</dbReference>
<evidence type="ECO:0000313" key="6">
    <source>
        <dbReference type="Proteomes" id="UP000254235"/>
    </source>
</evidence>
<evidence type="ECO:0000313" key="3">
    <source>
        <dbReference type="EMBL" id="RAS43905.1"/>
    </source>
</evidence>
<dbReference type="InterPro" id="IPR036104">
    <property type="entry name" value="BFN_sf"/>
</dbReference>
<name>A0A379F108_9BACT</name>
<dbReference type="OrthoDB" id="9788698at2"/>
<gene>
    <name evidence="3" type="ORF">BC673_12015</name>
    <name evidence="4" type="ORF">NCTC13043_00959</name>
</gene>
<evidence type="ECO:0000313" key="4">
    <source>
        <dbReference type="EMBL" id="SUC12356.1"/>
    </source>
</evidence>
<dbReference type="AlphaFoldDB" id="A0A379F108"/>
<protein>
    <submittedName>
        <fullName evidence="4">Uncharacterized ACR, COG1259</fullName>
    </submittedName>
</protein>
<evidence type="ECO:0000259" key="2">
    <source>
        <dbReference type="PROSITE" id="PS51658"/>
    </source>
</evidence>
<proteinExistence type="predicted"/>
<dbReference type="RefSeq" id="WP_006045028.1">
    <property type="nucleotide sequence ID" value="NZ_CAJPLF010000105.1"/>
</dbReference>
<dbReference type="EMBL" id="UGTP01000001">
    <property type="protein sequence ID" value="SUC12356.1"/>
    <property type="molecule type" value="Genomic_DNA"/>
</dbReference>
<reference evidence="3 5" key="1">
    <citation type="submission" date="2018-06" db="EMBL/GenBank/DDBJ databases">
        <title>Genomic Encyclopedia of Archaeal and Bacterial Type Strains, Phase II (KMG-II): from individual species to whole genera.</title>
        <authorList>
            <person name="Goeker M."/>
        </authorList>
    </citation>
    <scope>NUCLEOTIDE SEQUENCE [LARGE SCALE GENOMIC DNA]</scope>
    <source>
        <strain evidence="3 5">DSM 18710</strain>
    </source>
</reference>
<dbReference type="GO" id="GO:0004518">
    <property type="term" value="F:nuclease activity"/>
    <property type="evidence" value="ECO:0007669"/>
    <property type="project" value="InterPro"/>
</dbReference>
<evidence type="ECO:0000313" key="5">
    <source>
        <dbReference type="Proteomes" id="UP000249852"/>
    </source>
</evidence>
<organism evidence="4 6">
    <name type="scientific">Prevotella pallens</name>
    <dbReference type="NCBI Taxonomy" id="60133"/>
    <lineage>
        <taxon>Bacteria</taxon>
        <taxon>Pseudomonadati</taxon>
        <taxon>Bacteroidota</taxon>
        <taxon>Bacteroidia</taxon>
        <taxon>Bacteroidales</taxon>
        <taxon>Prevotellaceae</taxon>
        <taxon>Prevotella</taxon>
    </lineage>
</organism>
<evidence type="ECO:0000259" key="1">
    <source>
        <dbReference type="PROSITE" id="PS50151"/>
    </source>
</evidence>
<dbReference type="Pfam" id="PF02577">
    <property type="entry name" value="BFN_dom"/>
    <property type="match status" value="1"/>
</dbReference>
<keyword evidence="5" id="KW-1185">Reference proteome</keyword>
<dbReference type="Gene3D" id="3.10.690.10">
    <property type="entry name" value="Bifunctional nuclease domain"/>
    <property type="match status" value="1"/>
</dbReference>
<dbReference type="SUPFAM" id="SSF103256">
    <property type="entry name" value="Hypothetical protein TM0160"/>
    <property type="match status" value="1"/>
</dbReference>
<dbReference type="EMBL" id="QLTQ01000020">
    <property type="protein sequence ID" value="RAS43905.1"/>
    <property type="molecule type" value="Genomic_DNA"/>
</dbReference>
<reference evidence="4 6" key="2">
    <citation type="submission" date="2018-06" db="EMBL/GenBank/DDBJ databases">
        <authorList>
            <consortium name="Pathogen Informatics"/>
            <person name="Doyle S."/>
        </authorList>
    </citation>
    <scope>NUCLEOTIDE SEQUENCE [LARGE SCALE GENOMIC DNA]</scope>
    <source>
        <strain evidence="4 6">NCTC13043</strain>
    </source>
</reference>
<dbReference type="GeneID" id="78570663"/>
<dbReference type="Proteomes" id="UP000249852">
    <property type="component" value="Unassembled WGS sequence"/>
</dbReference>
<dbReference type="Proteomes" id="UP000254235">
    <property type="component" value="Unassembled WGS sequence"/>
</dbReference>